<evidence type="ECO:0000313" key="1">
    <source>
        <dbReference type="EMBL" id="MEJ8812035.1"/>
    </source>
</evidence>
<keyword evidence="2" id="KW-1185">Reference proteome</keyword>
<gene>
    <name evidence="1" type="ORF">WKW77_13220</name>
</gene>
<proteinExistence type="predicted"/>
<dbReference type="Proteomes" id="UP001365846">
    <property type="component" value="Unassembled WGS sequence"/>
</dbReference>
<accession>A0ABU8VEN3</accession>
<dbReference type="EMBL" id="JBBKZU010000005">
    <property type="protein sequence ID" value="MEJ8812035.1"/>
    <property type="molecule type" value="Genomic_DNA"/>
</dbReference>
<comment type="caution">
    <text evidence="1">The sequence shown here is derived from an EMBL/GenBank/DDBJ whole genome shotgun (WGS) entry which is preliminary data.</text>
</comment>
<organism evidence="1 2">
    <name type="scientific">Variovorax ureilyticus</name>
    <dbReference type="NCBI Taxonomy" id="1836198"/>
    <lineage>
        <taxon>Bacteria</taxon>
        <taxon>Pseudomonadati</taxon>
        <taxon>Pseudomonadota</taxon>
        <taxon>Betaproteobacteria</taxon>
        <taxon>Burkholderiales</taxon>
        <taxon>Comamonadaceae</taxon>
        <taxon>Variovorax</taxon>
    </lineage>
</organism>
<evidence type="ECO:0000313" key="2">
    <source>
        <dbReference type="Proteomes" id="UP001365846"/>
    </source>
</evidence>
<protein>
    <submittedName>
        <fullName evidence="1">Sporulation protein</fullName>
    </submittedName>
</protein>
<name>A0ABU8VEN3_9BURK</name>
<sequence>MLRLLVVLLVVANLGYYAWSQGALALFGTQPARFSEREPQRLQQQVRPQMLEIRKVDPGKV</sequence>
<dbReference type="RefSeq" id="WP_340357302.1">
    <property type="nucleotide sequence ID" value="NZ_JBBKZU010000005.1"/>
</dbReference>
<reference evidence="1 2" key="1">
    <citation type="submission" date="2024-03" db="EMBL/GenBank/DDBJ databases">
        <title>Novel species of the genus Variovorax.</title>
        <authorList>
            <person name="Liu Q."/>
            <person name="Xin Y.-H."/>
        </authorList>
    </citation>
    <scope>NUCLEOTIDE SEQUENCE [LARGE SCALE GENOMIC DNA]</scope>
    <source>
        <strain evidence="1 2">KACC 18899</strain>
    </source>
</reference>